<name>A0A1H2GBQ7_9BACT</name>
<keyword evidence="2" id="KW-1185">Reference proteome</keyword>
<proteinExistence type="predicted"/>
<dbReference type="AlphaFoldDB" id="A0A1H2GBQ7"/>
<dbReference type="RefSeq" id="WP_092233304.1">
    <property type="nucleotide sequence ID" value="NZ_FNLL01000005.1"/>
</dbReference>
<evidence type="ECO:0000313" key="2">
    <source>
        <dbReference type="Proteomes" id="UP000199608"/>
    </source>
</evidence>
<protein>
    <recommendedName>
        <fullName evidence="3">Outer-membrane lipoprotein LolB</fullName>
    </recommendedName>
</protein>
<dbReference type="EMBL" id="FNLL01000005">
    <property type="protein sequence ID" value="SDU16995.1"/>
    <property type="molecule type" value="Genomic_DNA"/>
</dbReference>
<organism evidence="1 2">
    <name type="scientific">Desulfobacula phenolica</name>
    <dbReference type="NCBI Taxonomy" id="90732"/>
    <lineage>
        <taxon>Bacteria</taxon>
        <taxon>Pseudomonadati</taxon>
        <taxon>Thermodesulfobacteriota</taxon>
        <taxon>Desulfobacteria</taxon>
        <taxon>Desulfobacterales</taxon>
        <taxon>Desulfobacteraceae</taxon>
        <taxon>Desulfobacula</taxon>
    </lineage>
</organism>
<sequence>MNNQTLLSSTAFILAVILTISGCASIRPETDPLLDKKALRLSNQAKSFNQHILASKGSGWAKLETKTRAEKFRIAWAAVFPDKVRITFLLSGLPIETIITNGEKITFFSHTGEHSKYSYNSKNPDMEKYIHVPVKMSELILLLLGRLPLKPFDDAYFSVSDSSLSTLILKQKWKRTAQQLHFNNNGNVDDLISTDPAGKLLYKITPTKYNTYDFGDIPIKIEIQDTNERKLTLGITDFIANPPIKESVFLLTE</sequence>
<gene>
    <name evidence="1" type="ORF">SAMN04487931_105113</name>
</gene>
<evidence type="ECO:0000313" key="1">
    <source>
        <dbReference type="EMBL" id="SDU16995.1"/>
    </source>
</evidence>
<evidence type="ECO:0008006" key="3">
    <source>
        <dbReference type="Google" id="ProtNLM"/>
    </source>
</evidence>
<dbReference type="Proteomes" id="UP000199608">
    <property type="component" value="Unassembled WGS sequence"/>
</dbReference>
<accession>A0A1H2GBQ7</accession>
<reference evidence="2" key="1">
    <citation type="submission" date="2016-10" db="EMBL/GenBank/DDBJ databases">
        <authorList>
            <person name="Varghese N."/>
            <person name="Submissions S."/>
        </authorList>
    </citation>
    <scope>NUCLEOTIDE SEQUENCE [LARGE SCALE GENOMIC DNA]</scope>
    <source>
        <strain evidence="2">DSM 3384</strain>
    </source>
</reference>